<accession>A0A2T8I5I6</accession>
<dbReference type="EMBL" id="CM008054">
    <property type="protein sequence ID" value="PVH32934.1"/>
    <property type="molecule type" value="Genomic_DNA"/>
</dbReference>
<gene>
    <name evidence="1" type="ORF">PAHAL_9G529000</name>
</gene>
<proteinExistence type="predicted"/>
<protein>
    <submittedName>
        <fullName evidence="1">Uncharacterized protein</fullName>
    </submittedName>
</protein>
<dbReference type="Proteomes" id="UP000243499">
    <property type="component" value="Chromosome 9"/>
</dbReference>
<name>A0A2T8I5I6_9POAL</name>
<reference evidence="1" key="1">
    <citation type="submission" date="2018-04" db="EMBL/GenBank/DDBJ databases">
        <title>WGS assembly of Panicum hallii.</title>
        <authorList>
            <person name="Lovell J."/>
            <person name="Jenkins J."/>
            <person name="Lowry D."/>
            <person name="Mamidi S."/>
            <person name="Sreedasyam A."/>
            <person name="Weng X."/>
            <person name="Barry K."/>
            <person name="Bonette J."/>
            <person name="Campitelli B."/>
            <person name="Daum C."/>
            <person name="Gordon S."/>
            <person name="Gould B."/>
            <person name="Lipzen A."/>
            <person name="Macqueen A."/>
            <person name="Palacio-Mejia J."/>
            <person name="Plott C."/>
            <person name="Shakirov E."/>
            <person name="Shu S."/>
            <person name="Yoshinaga Y."/>
            <person name="Zane M."/>
            <person name="Rokhsar D."/>
            <person name="Grimwood J."/>
            <person name="Schmutz J."/>
            <person name="Juenger T."/>
        </authorList>
    </citation>
    <scope>NUCLEOTIDE SEQUENCE [LARGE SCALE GENOMIC DNA]</scope>
    <source>
        <strain evidence="1">FIL2</strain>
    </source>
</reference>
<evidence type="ECO:0000313" key="1">
    <source>
        <dbReference type="EMBL" id="PVH32934.1"/>
    </source>
</evidence>
<sequence>MQISKHRSNLDHLKHLIFWRTVSYSSFWSIVISNMLFVPALSESDPTCGRLSGYPSTFCISCLLLCPNDRSTSLPRFPFVLSHCAICGSGILSLDFVAAGRCRSEGSVISSCHHASTRNYSIAAHTPQAINQPSEISFHAALAPSPSTTTEACGGGSSPPTDQALSLSGLYLLQAPAFAQTCRVVDVLSFSDQSLCLRPHRVVNSQLGIASP</sequence>
<organism evidence="1">
    <name type="scientific">Panicum hallii</name>
    <dbReference type="NCBI Taxonomy" id="206008"/>
    <lineage>
        <taxon>Eukaryota</taxon>
        <taxon>Viridiplantae</taxon>
        <taxon>Streptophyta</taxon>
        <taxon>Embryophyta</taxon>
        <taxon>Tracheophyta</taxon>
        <taxon>Spermatophyta</taxon>
        <taxon>Magnoliopsida</taxon>
        <taxon>Liliopsida</taxon>
        <taxon>Poales</taxon>
        <taxon>Poaceae</taxon>
        <taxon>PACMAD clade</taxon>
        <taxon>Panicoideae</taxon>
        <taxon>Panicodae</taxon>
        <taxon>Paniceae</taxon>
        <taxon>Panicinae</taxon>
        <taxon>Panicum</taxon>
        <taxon>Panicum sect. Panicum</taxon>
    </lineage>
</organism>
<dbReference type="Gramene" id="PVH32934">
    <property type="protein sequence ID" value="PVH32934"/>
    <property type="gene ID" value="PAHAL_9G529000"/>
</dbReference>
<dbReference type="AlphaFoldDB" id="A0A2T8I5I6"/>